<evidence type="ECO:0000313" key="3">
    <source>
        <dbReference type="Proteomes" id="UP000680206"/>
    </source>
</evidence>
<accession>A0ABS3S7L3</accession>
<dbReference type="EMBL" id="JAGEPF010000040">
    <property type="protein sequence ID" value="MBO2464996.1"/>
    <property type="molecule type" value="Genomic_DNA"/>
</dbReference>
<feature type="region of interest" description="Disordered" evidence="1">
    <location>
        <begin position="91"/>
        <end position="113"/>
    </location>
</feature>
<reference evidence="2 3" key="1">
    <citation type="submission" date="2021-03" db="EMBL/GenBank/DDBJ databases">
        <title>Actinomadura violae sp. nov., isolated from lichen in Thailand.</title>
        <authorList>
            <person name="Kanchanasin P."/>
            <person name="Saeng-In P."/>
            <person name="Phongsopitanun W."/>
            <person name="Yuki M."/>
            <person name="Kudo T."/>
            <person name="Ohkuma M."/>
            <person name="Tanasupawat S."/>
        </authorList>
    </citation>
    <scope>NUCLEOTIDE SEQUENCE [LARGE SCALE GENOMIC DNA]</scope>
    <source>
        <strain evidence="2 3">LCR2-06</strain>
    </source>
</reference>
<comment type="caution">
    <text evidence="2">The sequence shown here is derived from an EMBL/GenBank/DDBJ whole genome shotgun (WGS) entry which is preliminary data.</text>
</comment>
<proteinExistence type="predicted"/>
<name>A0ABS3S7L3_9ACTN</name>
<organism evidence="2 3">
    <name type="scientific">Actinomadura violacea</name>
    <dbReference type="NCBI Taxonomy" id="2819934"/>
    <lineage>
        <taxon>Bacteria</taxon>
        <taxon>Bacillati</taxon>
        <taxon>Actinomycetota</taxon>
        <taxon>Actinomycetes</taxon>
        <taxon>Streptosporangiales</taxon>
        <taxon>Thermomonosporaceae</taxon>
        <taxon>Actinomadura</taxon>
    </lineage>
</organism>
<protein>
    <submittedName>
        <fullName evidence="2">Uncharacterized protein</fullName>
    </submittedName>
</protein>
<dbReference type="Proteomes" id="UP000680206">
    <property type="component" value="Unassembled WGS sequence"/>
</dbReference>
<evidence type="ECO:0000256" key="1">
    <source>
        <dbReference type="SAM" id="MobiDB-lite"/>
    </source>
</evidence>
<sequence>MTSADGWGEHQQRLQYLVAHAAWLIESLAAQGDRDRRIDQAAFTEGYRLGFAAGRDVGYGQAHQEIAQDWARLAAKVRRMARVPTFAELQARRAEVPPPAVPRTARPGRGRAA</sequence>
<keyword evidence="3" id="KW-1185">Reference proteome</keyword>
<evidence type="ECO:0000313" key="2">
    <source>
        <dbReference type="EMBL" id="MBO2464996.1"/>
    </source>
</evidence>
<gene>
    <name evidence="2" type="ORF">J4709_46265</name>
</gene>
<dbReference type="RefSeq" id="WP_208251859.1">
    <property type="nucleotide sequence ID" value="NZ_JAGEPF010000040.1"/>
</dbReference>